<comment type="caution">
    <text evidence="2">The sequence shown here is derived from an EMBL/GenBank/DDBJ whole genome shotgun (WGS) entry which is preliminary data.</text>
</comment>
<evidence type="ECO:0000313" key="2">
    <source>
        <dbReference type="EMBL" id="CAD8153684.1"/>
    </source>
</evidence>
<evidence type="ECO:0000313" key="3">
    <source>
        <dbReference type="Proteomes" id="UP000683925"/>
    </source>
</evidence>
<feature type="compositionally biased region" description="Basic residues" evidence="1">
    <location>
        <begin position="57"/>
        <end position="77"/>
    </location>
</feature>
<protein>
    <submittedName>
        <fullName evidence="2">Uncharacterized protein</fullName>
    </submittedName>
</protein>
<proteinExistence type="predicted"/>
<feature type="region of interest" description="Disordered" evidence="1">
    <location>
        <begin position="50"/>
        <end position="77"/>
    </location>
</feature>
<keyword evidence="3" id="KW-1185">Reference proteome</keyword>
<gene>
    <name evidence="2" type="ORF">POCTA_138.1.T0280128</name>
</gene>
<organism evidence="2 3">
    <name type="scientific">Paramecium octaurelia</name>
    <dbReference type="NCBI Taxonomy" id="43137"/>
    <lineage>
        <taxon>Eukaryota</taxon>
        <taxon>Sar</taxon>
        <taxon>Alveolata</taxon>
        <taxon>Ciliophora</taxon>
        <taxon>Intramacronucleata</taxon>
        <taxon>Oligohymenophorea</taxon>
        <taxon>Peniculida</taxon>
        <taxon>Parameciidae</taxon>
        <taxon>Paramecium</taxon>
    </lineage>
</organism>
<dbReference type="OMA" id="KPLFREQ"/>
<dbReference type="AlphaFoldDB" id="A0A8S1TPI5"/>
<accession>A0A8S1TPI5</accession>
<dbReference type="Proteomes" id="UP000683925">
    <property type="component" value="Unassembled WGS sequence"/>
</dbReference>
<reference evidence="2" key="1">
    <citation type="submission" date="2021-01" db="EMBL/GenBank/DDBJ databases">
        <authorList>
            <consortium name="Genoscope - CEA"/>
            <person name="William W."/>
        </authorList>
    </citation>
    <scope>NUCLEOTIDE SEQUENCE</scope>
</reference>
<dbReference type="OrthoDB" id="312046at2759"/>
<sequence length="77" mass="9139">MKPLVTRKYINKKSQNQPKGTMIHKKITKKSVPRLTRTIKETLKNAQDIQPSAGMRKLPRQNRRNKLARQHLLRRKL</sequence>
<evidence type="ECO:0000256" key="1">
    <source>
        <dbReference type="SAM" id="MobiDB-lite"/>
    </source>
</evidence>
<dbReference type="EMBL" id="CAJJDP010000028">
    <property type="protein sequence ID" value="CAD8153684.1"/>
    <property type="molecule type" value="Genomic_DNA"/>
</dbReference>
<name>A0A8S1TPI5_PAROT</name>